<dbReference type="GO" id="GO:0051082">
    <property type="term" value="F:unfolded protein binding"/>
    <property type="evidence" value="ECO:0000318"/>
    <property type="project" value="GO_Central"/>
</dbReference>
<feature type="compositionally biased region" description="Low complexity" evidence="1">
    <location>
        <begin position="106"/>
        <end position="119"/>
    </location>
</feature>
<feature type="compositionally biased region" description="Basic residues" evidence="1">
    <location>
        <begin position="31"/>
        <end position="56"/>
    </location>
</feature>
<dbReference type="InParanoid" id="K3YCE7"/>
<dbReference type="Pfam" id="PF04969">
    <property type="entry name" value="CS"/>
    <property type="match status" value="1"/>
</dbReference>
<evidence type="ECO:0000256" key="1">
    <source>
        <dbReference type="SAM" id="MobiDB-lite"/>
    </source>
</evidence>
<dbReference type="AlphaFoldDB" id="K3YCE7"/>
<dbReference type="InterPro" id="IPR008978">
    <property type="entry name" value="HSP20-like_chaperone"/>
</dbReference>
<dbReference type="InterPro" id="IPR037898">
    <property type="entry name" value="NudC_fam"/>
</dbReference>
<dbReference type="SUPFAM" id="SSF49764">
    <property type="entry name" value="HSP20-like chaperones"/>
    <property type="match status" value="1"/>
</dbReference>
<dbReference type="PANTHER" id="PTHR12356">
    <property type="entry name" value="NUCLEAR MOVEMENT PROTEIN NUDC"/>
    <property type="match status" value="1"/>
</dbReference>
<feature type="domain" description="CS" evidence="2">
    <location>
        <begin position="159"/>
        <end position="247"/>
    </location>
</feature>
<dbReference type="EnsemblPlants" id="KQK96879">
    <property type="protein sequence ID" value="KQK96879"/>
    <property type="gene ID" value="SETIT_011893mg"/>
</dbReference>
<dbReference type="FunFam" id="2.60.40.790:FF:000037">
    <property type="entry name" value="NudC domain-containing protein 2"/>
    <property type="match status" value="1"/>
</dbReference>
<dbReference type="CDD" id="cd06467">
    <property type="entry name" value="p23_NUDC_like"/>
    <property type="match status" value="1"/>
</dbReference>
<dbReference type="EMBL" id="AGNK02004285">
    <property type="status" value="NOT_ANNOTATED_CDS"/>
    <property type="molecule type" value="Genomic_DNA"/>
</dbReference>
<dbReference type="Gene3D" id="1.20.5.740">
    <property type="entry name" value="Single helix bin"/>
    <property type="match status" value="1"/>
</dbReference>
<dbReference type="Gramene" id="KQK96879">
    <property type="protein sequence ID" value="KQK96879"/>
    <property type="gene ID" value="SETIT_011893mg"/>
</dbReference>
<feature type="region of interest" description="Disordered" evidence="1">
    <location>
        <begin position="31"/>
        <end position="65"/>
    </location>
</feature>
<reference evidence="3" key="2">
    <citation type="submission" date="2018-08" db="UniProtKB">
        <authorList>
            <consortium name="EnsemblPlants"/>
        </authorList>
    </citation>
    <scope>IDENTIFICATION</scope>
    <source>
        <strain evidence="3">Yugu1</strain>
    </source>
</reference>
<proteinExistence type="predicted"/>
<dbReference type="PROSITE" id="PS51203">
    <property type="entry name" value="CS"/>
    <property type="match status" value="1"/>
</dbReference>
<dbReference type="PANTHER" id="PTHR12356:SF18">
    <property type="entry name" value="NUDC DOMAIN-CONTAINING PROTEIN 2"/>
    <property type="match status" value="1"/>
</dbReference>
<dbReference type="eggNOG" id="KOG2265">
    <property type="taxonomic scope" value="Eukaryota"/>
</dbReference>
<dbReference type="STRING" id="4555.K3YCE7"/>
<dbReference type="GO" id="GO:0006457">
    <property type="term" value="P:protein folding"/>
    <property type="evidence" value="ECO:0000318"/>
    <property type="project" value="GO_Central"/>
</dbReference>
<dbReference type="FunFam" id="1.20.5.740:FF:000002">
    <property type="entry name" value="NudC domain-containing protein 2"/>
    <property type="match status" value="1"/>
</dbReference>
<organism evidence="3 4">
    <name type="scientific">Setaria italica</name>
    <name type="common">Foxtail millet</name>
    <name type="synonym">Panicum italicum</name>
    <dbReference type="NCBI Taxonomy" id="4555"/>
    <lineage>
        <taxon>Eukaryota</taxon>
        <taxon>Viridiplantae</taxon>
        <taxon>Streptophyta</taxon>
        <taxon>Embryophyta</taxon>
        <taxon>Tracheophyta</taxon>
        <taxon>Spermatophyta</taxon>
        <taxon>Magnoliopsida</taxon>
        <taxon>Liliopsida</taxon>
        <taxon>Poales</taxon>
        <taxon>Poaceae</taxon>
        <taxon>PACMAD clade</taxon>
        <taxon>Panicoideae</taxon>
        <taxon>Panicodae</taxon>
        <taxon>Paniceae</taxon>
        <taxon>Cenchrinae</taxon>
        <taxon>Setaria</taxon>
    </lineage>
</organism>
<dbReference type="HOGENOM" id="CLU_926189_0_0_1"/>
<dbReference type="FunCoup" id="K3YCE7">
    <property type="interactions" value="2317"/>
</dbReference>
<dbReference type="Gene3D" id="2.60.40.790">
    <property type="match status" value="1"/>
</dbReference>
<accession>K3YCE7</accession>
<sequence>HFTQFFFFFPVSSHPSTPRHLSRPLLCPVRFRRRKNRQPPPTHPRRARRRNRRRGGPRCQPVRYPPAAAPAPCALPCFRLRLERGCRHQRKHERRAADSVPAPCCSPSRARGGEAASSSRRIRPRRPAGSRAPGVPEFSPLPAMAEKLAPEKRHAFVHNGQKVFEWDQTLEEVNMYIELPKGVPTKLFRCTIQAGHVEVGIRGNPPYLNHDLTYPVKTDTSFWTIVDGEMHITLQKREKGKTWSSPIQGQGILDPYVADQEQKRLMLQRFQEENPGFDFSQAQFSGTCPDPRTFMGGIRSE</sequence>
<reference evidence="4" key="1">
    <citation type="journal article" date="2012" name="Nat. Biotechnol.">
        <title>Reference genome sequence of the model plant Setaria.</title>
        <authorList>
            <person name="Bennetzen J.L."/>
            <person name="Schmutz J."/>
            <person name="Wang H."/>
            <person name="Percifield R."/>
            <person name="Hawkins J."/>
            <person name="Pontaroli A.C."/>
            <person name="Estep M."/>
            <person name="Feng L."/>
            <person name="Vaughn J.N."/>
            <person name="Grimwood J."/>
            <person name="Jenkins J."/>
            <person name="Barry K."/>
            <person name="Lindquist E."/>
            <person name="Hellsten U."/>
            <person name="Deshpande S."/>
            <person name="Wang X."/>
            <person name="Wu X."/>
            <person name="Mitros T."/>
            <person name="Triplett J."/>
            <person name="Yang X."/>
            <person name="Ye C.Y."/>
            <person name="Mauro-Herrera M."/>
            <person name="Wang L."/>
            <person name="Li P."/>
            <person name="Sharma M."/>
            <person name="Sharma R."/>
            <person name="Ronald P.C."/>
            <person name="Panaud O."/>
            <person name="Kellogg E.A."/>
            <person name="Brutnell T.P."/>
            <person name="Doust A.N."/>
            <person name="Tuskan G.A."/>
            <person name="Rokhsar D."/>
            <person name="Devos K.M."/>
        </authorList>
    </citation>
    <scope>NUCLEOTIDE SEQUENCE [LARGE SCALE GENOMIC DNA]</scope>
    <source>
        <strain evidence="4">cv. Yugu1</strain>
    </source>
</reference>
<evidence type="ECO:0000313" key="4">
    <source>
        <dbReference type="Proteomes" id="UP000004995"/>
    </source>
</evidence>
<keyword evidence="4" id="KW-1185">Reference proteome</keyword>
<feature type="region of interest" description="Disordered" evidence="1">
    <location>
        <begin position="91"/>
        <end position="140"/>
    </location>
</feature>
<dbReference type="Proteomes" id="UP000004995">
    <property type="component" value="Unassembled WGS sequence"/>
</dbReference>
<protein>
    <recommendedName>
        <fullName evidence="2">CS domain-containing protein</fullName>
    </recommendedName>
</protein>
<name>K3YCE7_SETIT</name>
<evidence type="ECO:0000259" key="2">
    <source>
        <dbReference type="PROSITE" id="PS51203"/>
    </source>
</evidence>
<dbReference type="GO" id="GO:0005737">
    <property type="term" value="C:cytoplasm"/>
    <property type="evidence" value="ECO:0000318"/>
    <property type="project" value="GO_Central"/>
</dbReference>
<evidence type="ECO:0000313" key="3">
    <source>
        <dbReference type="EnsemblPlants" id="KQK96879"/>
    </source>
</evidence>
<dbReference type="InterPro" id="IPR007052">
    <property type="entry name" value="CS_dom"/>
</dbReference>